<reference evidence="1 2" key="1">
    <citation type="submission" date="2021-06" db="EMBL/GenBank/DDBJ databases">
        <authorList>
            <person name="Palmer J.M."/>
        </authorList>
    </citation>
    <scope>NUCLEOTIDE SEQUENCE [LARGE SCALE GENOMIC DNA]</scope>
    <source>
        <strain evidence="2">if_2019</strain>
        <tissue evidence="1">Muscle</tissue>
    </source>
</reference>
<keyword evidence="2" id="KW-1185">Reference proteome</keyword>
<protein>
    <submittedName>
        <fullName evidence="1">Uncharacterized protein</fullName>
    </submittedName>
</protein>
<sequence length="130" mass="14064">MSIRLAPWTSLPSCLGRRRSHCAGLQGCLCRSRLMMDSGWRVHVRGQVPFIAVLRILPWLHILAARGDASVGLHVFGAGRVARLNFVLAGDDLLVAHLNSVLVSGPPAEAPTTHPVWVDFGLLWVSGISP</sequence>
<gene>
    <name evidence="1" type="ORF">ILYODFUR_010318</name>
</gene>
<evidence type="ECO:0000313" key="1">
    <source>
        <dbReference type="EMBL" id="MEQ2247538.1"/>
    </source>
</evidence>
<dbReference type="EMBL" id="JAHRIQ010081845">
    <property type="protein sequence ID" value="MEQ2247538.1"/>
    <property type="molecule type" value="Genomic_DNA"/>
</dbReference>
<evidence type="ECO:0000313" key="2">
    <source>
        <dbReference type="Proteomes" id="UP001482620"/>
    </source>
</evidence>
<organism evidence="1 2">
    <name type="scientific">Ilyodon furcidens</name>
    <name type="common">goldbreast splitfin</name>
    <dbReference type="NCBI Taxonomy" id="33524"/>
    <lineage>
        <taxon>Eukaryota</taxon>
        <taxon>Metazoa</taxon>
        <taxon>Chordata</taxon>
        <taxon>Craniata</taxon>
        <taxon>Vertebrata</taxon>
        <taxon>Euteleostomi</taxon>
        <taxon>Actinopterygii</taxon>
        <taxon>Neopterygii</taxon>
        <taxon>Teleostei</taxon>
        <taxon>Neoteleostei</taxon>
        <taxon>Acanthomorphata</taxon>
        <taxon>Ovalentaria</taxon>
        <taxon>Atherinomorphae</taxon>
        <taxon>Cyprinodontiformes</taxon>
        <taxon>Goodeidae</taxon>
        <taxon>Ilyodon</taxon>
    </lineage>
</organism>
<name>A0ABV0UU99_9TELE</name>
<dbReference type="Proteomes" id="UP001482620">
    <property type="component" value="Unassembled WGS sequence"/>
</dbReference>
<accession>A0ABV0UU99</accession>
<comment type="caution">
    <text evidence="1">The sequence shown here is derived from an EMBL/GenBank/DDBJ whole genome shotgun (WGS) entry which is preliminary data.</text>
</comment>
<proteinExistence type="predicted"/>